<dbReference type="RefSeq" id="WP_057409896.1">
    <property type="nucleotide sequence ID" value="NZ_LJRC01000178.1"/>
</dbReference>
<name>A0A0P9XQ14_9PSED</name>
<evidence type="ECO:0000313" key="1">
    <source>
        <dbReference type="EMBL" id="KPY34869.1"/>
    </source>
</evidence>
<dbReference type="EMBL" id="LJRC01000178">
    <property type="protein sequence ID" value="KPY34869.1"/>
    <property type="molecule type" value="Genomic_DNA"/>
</dbReference>
<organism evidence="1 2">
    <name type="scientific">Pseudomonas syringae pv. primulae</name>
    <dbReference type="NCBI Taxonomy" id="251707"/>
    <lineage>
        <taxon>Bacteria</taxon>
        <taxon>Pseudomonadati</taxon>
        <taxon>Pseudomonadota</taxon>
        <taxon>Gammaproteobacteria</taxon>
        <taxon>Pseudomonadales</taxon>
        <taxon>Pseudomonadaceae</taxon>
        <taxon>Pseudomonas</taxon>
    </lineage>
</organism>
<proteinExistence type="predicted"/>
<protein>
    <submittedName>
        <fullName evidence="1">Uncharacterized protein</fullName>
    </submittedName>
</protein>
<reference evidence="1 2" key="1">
    <citation type="submission" date="2015-09" db="EMBL/GenBank/DDBJ databases">
        <title>Genome announcement of multiple Pseudomonas syringae strains.</title>
        <authorList>
            <person name="Thakur S."/>
            <person name="Wang P.W."/>
            <person name="Gong Y."/>
            <person name="Weir B.S."/>
            <person name="Guttman D.S."/>
        </authorList>
    </citation>
    <scope>NUCLEOTIDE SEQUENCE [LARGE SCALE GENOMIC DNA]</scope>
    <source>
        <strain evidence="1 2">ICMP3956</strain>
    </source>
</reference>
<dbReference type="PATRIC" id="fig|251707.3.peg.4532"/>
<dbReference type="Proteomes" id="UP000050562">
    <property type="component" value="Unassembled WGS sequence"/>
</dbReference>
<gene>
    <name evidence="1" type="ORF">ALO52_03453</name>
</gene>
<evidence type="ECO:0000313" key="2">
    <source>
        <dbReference type="Proteomes" id="UP000050562"/>
    </source>
</evidence>
<accession>A0A0P9XQ14</accession>
<sequence>MNTSLPVVHVKESHALKVDPEPVSSIDVFTLAVPPYARMTCNDKITLTWQGVFDDGFDDEAWTSTQTVEVAGRVLYWSLDISYVTFIANGSALVSYSVEYADSQAGEESSPVQTFNIVAPDTPLLPRVLIDGLVGDSLDPEAFPEGLVLKVAAYTDIQIGDDVLLYASGGQGSDDHVLAWRVDQRTVDTGEITFTLEPSWLQQQLNETVDFAWQYARPGAAGSSDSLELQVKAAWRPAAPSVIGAQPELRRTVPGQGYIDAFMLRAGAKVLIPEEAGLSTDDVVEVHWQGQGETGSWIANEADPGNLLQFSIPPSAVPANMGKRLTVIYTVARPGEPKATSRPFDLRIVPLPVAQLSTVQCACVDAGTLRLSCVPDTGAEVTLNRWMFMAERQLVTIRAESSVSHVVLEDEPVTSAHLDDGKVTGILSRAFLESLGEGTHLSLKVRVSFDDGYSYTEFPTVELTMAT</sequence>
<dbReference type="AlphaFoldDB" id="A0A0P9XQ14"/>
<comment type="caution">
    <text evidence="1">The sequence shown here is derived from an EMBL/GenBank/DDBJ whole genome shotgun (WGS) entry which is preliminary data.</text>
</comment>